<dbReference type="EMBL" id="RWGY01000004">
    <property type="protein sequence ID" value="TVU48651.1"/>
    <property type="molecule type" value="Genomic_DNA"/>
</dbReference>
<comment type="caution">
    <text evidence="2">The sequence shown here is derived from an EMBL/GenBank/DDBJ whole genome shotgun (WGS) entry which is preliminary data.</text>
</comment>
<evidence type="ECO:0000313" key="3">
    <source>
        <dbReference type="Proteomes" id="UP000324897"/>
    </source>
</evidence>
<proteinExistence type="predicted"/>
<protein>
    <submittedName>
        <fullName evidence="2">Uncharacterized protein</fullName>
    </submittedName>
</protein>
<dbReference type="AlphaFoldDB" id="A0A5J9WKN0"/>
<reference evidence="2 3" key="1">
    <citation type="journal article" date="2019" name="Sci. Rep.">
        <title>A high-quality genome of Eragrostis curvula grass provides insights into Poaceae evolution and supports new strategies to enhance forage quality.</title>
        <authorList>
            <person name="Carballo J."/>
            <person name="Santos B.A.C.M."/>
            <person name="Zappacosta D."/>
            <person name="Garbus I."/>
            <person name="Selva J.P."/>
            <person name="Gallo C.A."/>
            <person name="Diaz A."/>
            <person name="Albertini E."/>
            <person name="Caccamo M."/>
            <person name="Echenique V."/>
        </authorList>
    </citation>
    <scope>NUCLEOTIDE SEQUENCE [LARGE SCALE GENOMIC DNA]</scope>
    <source>
        <strain evidence="3">cv. Victoria</strain>
        <tissue evidence="2">Leaf</tissue>
    </source>
</reference>
<sequence length="68" mass="7804">MELRREAQTSSEDGTISSRAKRKGSPCQQEDNFQDDETQINSGPSLPEVWRRVDYGRLFRDLNVVMTA</sequence>
<evidence type="ECO:0000313" key="2">
    <source>
        <dbReference type="EMBL" id="TVU48651.1"/>
    </source>
</evidence>
<organism evidence="2 3">
    <name type="scientific">Eragrostis curvula</name>
    <name type="common">weeping love grass</name>
    <dbReference type="NCBI Taxonomy" id="38414"/>
    <lineage>
        <taxon>Eukaryota</taxon>
        <taxon>Viridiplantae</taxon>
        <taxon>Streptophyta</taxon>
        <taxon>Embryophyta</taxon>
        <taxon>Tracheophyta</taxon>
        <taxon>Spermatophyta</taxon>
        <taxon>Magnoliopsida</taxon>
        <taxon>Liliopsida</taxon>
        <taxon>Poales</taxon>
        <taxon>Poaceae</taxon>
        <taxon>PACMAD clade</taxon>
        <taxon>Chloridoideae</taxon>
        <taxon>Eragrostideae</taxon>
        <taxon>Eragrostidinae</taxon>
        <taxon>Eragrostis</taxon>
    </lineage>
</organism>
<feature type="compositionally biased region" description="Polar residues" evidence="1">
    <location>
        <begin position="8"/>
        <end position="18"/>
    </location>
</feature>
<dbReference type="Proteomes" id="UP000324897">
    <property type="component" value="Chromosome 5"/>
</dbReference>
<accession>A0A5J9WKN0</accession>
<dbReference type="Gramene" id="TVU48651">
    <property type="protein sequence ID" value="TVU48651"/>
    <property type="gene ID" value="EJB05_08293"/>
</dbReference>
<evidence type="ECO:0000256" key="1">
    <source>
        <dbReference type="SAM" id="MobiDB-lite"/>
    </source>
</evidence>
<feature type="region of interest" description="Disordered" evidence="1">
    <location>
        <begin position="1"/>
        <end position="45"/>
    </location>
</feature>
<keyword evidence="3" id="KW-1185">Reference proteome</keyword>
<name>A0A5J9WKN0_9POAL</name>
<gene>
    <name evidence="2" type="ORF">EJB05_08293</name>
</gene>
<dbReference type="OrthoDB" id="10607933at2759"/>